<accession>A0A8X8LA18</accession>
<dbReference type="GO" id="GO:0004553">
    <property type="term" value="F:hydrolase activity, hydrolyzing O-glycosyl compounds"/>
    <property type="evidence" value="ECO:0007669"/>
    <property type="project" value="InterPro"/>
</dbReference>
<dbReference type="Pfam" id="PF06725">
    <property type="entry name" value="3D"/>
    <property type="match status" value="1"/>
</dbReference>
<proteinExistence type="predicted"/>
<dbReference type="Gene3D" id="2.40.40.10">
    <property type="entry name" value="RlpA-like domain"/>
    <property type="match status" value="1"/>
</dbReference>
<dbReference type="InterPro" id="IPR051933">
    <property type="entry name" value="Resuscitation_pf_RpfB"/>
</dbReference>
<dbReference type="SUPFAM" id="SSF50685">
    <property type="entry name" value="Barwin-like endoglucanases"/>
    <property type="match status" value="1"/>
</dbReference>
<dbReference type="Proteomes" id="UP000825179">
    <property type="component" value="Chromosome"/>
</dbReference>
<dbReference type="GO" id="GO:0009254">
    <property type="term" value="P:peptidoglycan turnover"/>
    <property type="evidence" value="ECO:0007669"/>
    <property type="project" value="InterPro"/>
</dbReference>
<dbReference type="InterPro" id="IPR010611">
    <property type="entry name" value="3D_dom"/>
</dbReference>
<reference evidence="3 4" key="1">
    <citation type="journal article" date="2020" name="Extremophiles">
        <title>Genomic analysis of Caldalkalibacillus thermarum TA2.A1 reveals aerobic alkaliphilic metabolism and evolutionary hallmarks linking alkaliphilic bacteria and plant life.</title>
        <authorList>
            <person name="de Jong S.I."/>
            <person name="van den Broek M.A."/>
            <person name="Merkel A.Y."/>
            <person name="de la Torre Cortes P."/>
            <person name="Kalamorz F."/>
            <person name="Cook G.M."/>
            <person name="van Loosdrecht M.C.M."/>
            <person name="McMillan D.G.G."/>
        </authorList>
    </citation>
    <scope>NUCLEOTIDE SEQUENCE [LARGE SCALE GENOMIC DNA]</scope>
    <source>
        <strain evidence="3 4">TA2.A1</strain>
    </source>
</reference>
<dbReference type="PANTHER" id="PTHR39160">
    <property type="entry name" value="CELL WALL-BINDING PROTEIN YOCH"/>
    <property type="match status" value="1"/>
</dbReference>
<organism evidence="3 4">
    <name type="scientific">Caldalkalibacillus thermarum (strain TA2.A1)</name>
    <dbReference type="NCBI Taxonomy" id="986075"/>
    <lineage>
        <taxon>Bacteria</taxon>
        <taxon>Bacillati</taxon>
        <taxon>Bacillota</taxon>
        <taxon>Bacilli</taxon>
        <taxon>Bacillales</taxon>
        <taxon>Bacillaceae</taxon>
        <taxon>Caldalkalibacillus</taxon>
    </lineage>
</organism>
<evidence type="ECO:0000256" key="1">
    <source>
        <dbReference type="ARBA" id="ARBA00022729"/>
    </source>
</evidence>
<dbReference type="RefSeq" id="WP_222822720.1">
    <property type="nucleotide sequence ID" value="NZ_CP082237.1"/>
</dbReference>
<evidence type="ECO:0000259" key="2">
    <source>
        <dbReference type="Pfam" id="PF06725"/>
    </source>
</evidence>
<keyword evidence="1" id="KW-0732">Signal</keyword>
<dbReference type="GO" id="GO:0019867">
    <property type="term" value="C:outer membrane"/>
    <property type="evidence" value="ECO:0007669"/>
    <property type="project" value="InterPro"/>
</dbReference>
<dbReference type="KEGG" id="cthu:HUR95_15590"/>
<protein>
    <submittedName>
        <fullName evidence="3">3D domain-containing protein</fullName>
    </submittedName>
</protein>
<dbReference type="EMBL" id="CP082237">
    <property type="protein sequence ID" value="QZT33633.1"/>
    <property type="molecule type" value="Genomic_DNA"/>
</dbReference>
<name>A0A8X8LA18_CALTT</name>
<feature type="domain" description="3D" evidence="2">
    <location>
        <begin position="115"/>
        <end position="176"/>
    </location>
</feature>
<evidence type="ECO:0000313" key="3">
    <source>
        <dbReference type="EMBL" id="QZT33633.1"/>
    </source>
</evidence>
<dbReference type="InterPro" id="IPR036908">
    <property type="entry name" value="RlpA-like_sf"/>
</dbReference>
<gene>
    <name evidence="3" type="ORF">HUR95_15590</name>
</gene>
<dbReference type="AlphaFoldDB" id="A0A8X8LA18"/>
<evidence type="ECO:0000313" key="4">
    <source>
        <dbReference type="Proteomes" id="UP000825179"/>
    </source>
</evidence>
<dbReference type="PANTHER" id="PTHR39160:SF4">
    <property type="entry name" value="RESUSCITATION-PROMOTING FACTOR RPFB"/>
    <property type="match status" value="1"/>
</dbReference>
<sequence length="208" mass="22602">MQLSQEKPCRLAIATLGALGLLLAASAGASWTGGGVWFGQSIFSQPVQAAENEGEQDFIRTLQVIEAQVDFSQFPSKTVLATGYTAGVESTGKTPGHPQYGITYSGVKVRRDVFSTIAADPDVFPLGTILYIPGYGYGVVADTGSAIKGNKIDLYFATVEDVYQLWGKRQVDVYVIQKGEGTVTEEMMDRLNRMDHRRLPAVPVFNEK</sequence>
<keyword evidence="4" id="KW-1185">Reference proteome</keyword>
<dbReference type="CDD" id="cd22786">
    <property type="entry name" value="DPBB_YuiC-like"/>
    <property type="match status" value="1"/>
</dbReference>